<evidence type="ECO:0000313" key="4">
    <source>
        <dbReference type="Proteomes" id="UP001562425"/>
    </source>
</evidence>
<dbReference type="Proteomes" id="UP001562425">
    <property type="component" value="Unassembled WGS sequence"/>
</dbReference>
<evidence type="ECO:0000256" key="1">
    <source>
        <dbReference type="SAM" id="MobiDB-lite"/>
    </source>
</evidence>
<keyword evidence="2" id="KW-1133">Transmembrane helix</keyword>
<evidence type="ECO:0000313" key="3">
    <source>
        <dbReference type="EMBL" id="KAL1399590.1"/>
    </source>
</evidence>
<gene>
    <name evidence="3" type="ORF">pipiens_008094</name>
</gene>
<organism evidence="3 4">
    <name type="scientific">Culex pipiens pipiens</name>
    <name type="common">Northern house mosquito</name>
    <dbReference type="NCBI Taxonomy" id="38569"/>
    <lineage>
        <taxon>Eukaryota</taxon>
        <taxon>Metazoa</taxon>
        <taxon>Ecdysozoa</taxon>
        <taxon>Arthropoda</taxon>
        <taxon>Hexapoda</taxon>
        <taxon>Insecta</taxon>
        <taxon>Pterygota</taxon>
        <taxon>Neoptera</taxon>
        <taxon>Endopterygota</taxon>
        <taxon>Diptera</taxon>
        <taxon>Nematocera</taxon>
        <taxon>Culicoidea</taxon>
        <taxon>Culicidae</taxon>
        <taxon>Culicinae</taxon>
        <taxon>Culicini</taxon>
        <taxon>Culex</taxon>
        <taxon>Culex</taxon>
    </lineage>
</organism>
<dbReference type="EMBL" id="JBEHCU010005505">
    <property type="protein sequence ID" value="KAL1399590.1"/>
    <property type="molecule type" value="Genomic_DNA"/>
</dbReference>
<evidence type="ECO:0000256" key="2">
    <source>
        <dbReference type="SAM" id="Phobius"/>
    </source>
</evidence>
<keyword evidence="2" id="KW-0472">Membrane</keyword>
<protein>
    <submittedName>
        <fullName evidence="3">Uncharacterized protein</fullName>
    </submittedName>
</protein>
<proteinExistence type="predicted"/>
<feature type="transmembrane region" description="Helical" evidence="2">
    <location>
        <begin position="45"/>
        <end position="66"/>
    </location>
</feature>
<keyword evidence="2" id="KW-0812">Transmembrane</keyword>
<feature type="compositionally biased region" description="Basic and acidic residues" evidence="1">
    <location>
        <begin position="12"/>
        <end position="22"/>
    </location>
</feature>
<reference evidence="3 4" key="1">
    <citation type="submission" date="2024-05" db="EMBL/GenBank/DDBJ databases">
        <title>Culex pipiens pipiens assembly and annotation.</title>
        <authorList>
            <person name="Alout H."/>
            <person name="Durand T."/>
        </authorList>
    </citation>
    <scope>NUCLEOTIDE SEQUENCE [LARGE SCALE GENOMIC DNA]</scope>
    <source>
        <strain evidence="3">HA-2024</strain>
        <tissue evidence="3">Whole body</tissue>
    </source>
</reference>
<name>A0ABD1DK21_CULPP</name>
<accession>A0ABD1DK21</accession>
<sequence length="109" mass="11338">MECNAAGTERCWPPDRTSDTHDSAGTNGTHGSYGGYASPGQRHQVGSPGAAAGIVLGHIGLLLVHLKEICKIKRSLTGSSTNNRLMHLVLGSASCDSTVNLDNESHRAG</sequence>
<comment type="caution">
    <text evidence="3">The sequence shown here is derived from an EMBL/GenBank/DDBJ whole genome shotgun (WGS) entry which is preliminary data.</text>
</comment>
<dbReference type="AlphaFoldDB" id="A0ABD1DK21"/>
<feature type="region of interest" description="Disordered" evidence="1">
    <location>
        <begin position="1"/>
        <end position="48"/>
    </location>
</feature>
<keyword evidence="4" id="KW-1185">Reference proteome</keyword>